<dbReference type="Proteomes" id="UP001060170">
    <property type="component" value="Chromosome 16"/>
</dbReference>
<protein>
    <submittedName>
        <fullName evidence="1">Uncharacterized protein</fullName>
    </submittedName>
</protein>
<proteinExistence type="predicted"/>
<evidence type="ECO:0000313" key="1">
    <source>
        <dbReference type="EMBL" id="KAI7937948.1"/>
    </source>
</evidence>
<accession>A0ACC0DTW3</accession>
<name>A0ACC0DTW3_9BASI</name>
<reference evidence="2" key="1">
    <citation type="journal article" date="2018" name="BMC Genomics">
        <title>Genomic insights into host adaptation between the wheat stripe rust pathogen (Puccinia striiformis f. sp. tritici) and the barley stripe rust pathogen (Puccinia striiformis f. sp. hordei).</title>
        <authorList>
            <person name="Xia C."/>
            <person name="Wang M."/>
            <person name="Yin C."/>
            <person name="Cornejo O.E."/>
            <person name="Hulbert S.H."/>
            <person name="Chen X."/>
        </authorList>
    </citation>
    <scope>NUCLEOTIDE SEQUENCE [LARGE SCALE GENOMIC DNA]</scope>
    <source>
        <strain evidence="2">93-210</strain>
    </source>
</reference>
<reference evidence="2" key="2">
    <citation type="journal article" date="2018" name="Mol. Plant Microbe Interact.">
        <title>Genome sequence resources for the wheat stripe rust pathogen (Puccinia striiformis f. sp. tritici) and the barley stripe rust pathogen (Puccinia striiformis f. sp. hordei).</title>
        <authorList>
            <person name="Xia C."/>
            <person name="Wang M."/>
            <person name="Yin C."/>
            <person name="Cornejo O.E."/>
            <person name="Hulbert S.H."/>
            <person name="Chen X."/>
        </authorList>
    </citation>
    <scope>NUCLEOTIDE SEQUENCE [LARGE SCALE GENOMIC DNA]</scope>
    <source>
        <strain evidence="2">93-210</strain>
    </source>
</reference>
<reference evidence="1 2" key="3">
    <citation type="journal article" date="2022" name="Microbiol. Spectr.">
        <title>Folding features and dynamics of 3D genome architecture in plant fungal pathogens.</title>
        <authorList>
            <person name="Xia C."/>
        </authorList>
    </citation>
    <scope>NUCLEOTIDE SEQUENCE [LARGE SCALE GENOMIC DNA]</scope>
    <source>
        <strain evidence="1 2">93-210</strain>
    </source>
</reference>
<organism evidence="1 2">
    <name type="scientific">Puccinia striiformis f. sp. tritici</name>
    <dbReference type="NCBI Taxonomy" id="168172"/>
    <lineage>
        <taxon>Eukaryota</taxon>
        <taxon>Fungi</taxon>
        <taxon>Dikarya</taxon>
        <taxon>Basidiomycota</taxon>
        <taxon>Pucciniomycotina</taxon>
        <taxon>Pucciniomycetes</taxon>
        <taxon>Pucciniales</taxon>
        <taxon>Pucciniaceae</taxon>
        <taxon>Puccinia</taxon>
    </lineage>
</organism>
<sequence length="90" mass="9589">MGTRQITKLSQSSGICLVPNCKAAINLATTAAAIEIVKAKSILFETVQLDTNRTIISQTGDEVASINLVINGRNFSVYHLSLPKAEALTT</sequence>
<evidence type="ECO:0000313" key="2">
    <source>
        <dbReference type="Proteomes" id="UP001060170"/>
    </source>
</evidence>
<gene>
    <name evidence="1" type="ORF">MJO28_014868</name>
</gene>
<keyword evidence="2" id="KW-1185">Reference proteome</keyword>
<comment type="caution">
    <text evidence="1">The sequence shown here is derived from an EMBL/GenBank/DDBJ whole genome shotgun (WGS) entry which is preliminary data.</text>
</comment>
<dbReference type="EMBL" id="CM045880">
    <property type="protein sequence ID" value="KAI7937948.1"/>
    <property type="molecule type" value="Genomic_DNA"/>
</dbReference>